<accession>A3IZ99</accession>
<keyword evidence="2" id="KW-0732">Signal</keyword>
<reference evidence="3 4" key="1">
    <citation type="submission" date="2007-03" db="EMBL/GenBank/DDBJ databases">
        <authorList>
            <person name="Stal L."/>
            <person name="Ferriera S."/>
            <person name="Johnson J."/>
            <person name="Kravitz S."/>
            <person name="Beeson K."/>
            <person name="Sutton G."/>
            <person name="Rogers Y.-H."/>
            <person name="Friedman R."/>
            <person name="Frazier M."/>
            <person name="Venter J.C."/>
        </authorList>
    </citation>
    <scope>NUCLEOTIDE SEQUENCE [LARGE SCALE GENOMIC DNA]</scope>
    <source>
        <strain evidence="3 4">CCY0110</strain>
    </source>
</reference>
<feature type="signal peptide" evidence="2">
    <location>
        <begin position="1"/>
        <end position="30"/>
    </location>
</feature>
<proteinExistence type="predicted"/>
<evidence type="ECO:0000256" key="1">
    <source>
        <dbReference type="SAM" id="MobiDB-lite"/>
    </source>
</evidence>
<feature type="region of interest" description="Disordered" evidence="1">
    <location>
        <begin position="384"/>
        <end position="440"/>
    </location>
</feature>
<keyword evidence="4" id="KW-1185">Reference proteome</keyword>
<name>A3IZ99_9CHRO</name>
<protein>
    <submittedName>
        <fullName evidence="3">Uncharacterized protein</fullName>
    </submittedName>
</protein>
<comment type="caution">
    <text evidence="3">The sequence shown here is derived from an EMBL/GenBank/DDBJ whole genome shotgun (WGS) entry which is preliminary data.</text>
</comment>
<evidence type="ECO:0000313" key="4">
    <source>
        <dbReference type="Proteomes" id="UP000003781"/>
    </source>
</evidence>
<evidence type="ECO:0000313" key="3">
    <source>
        <dbReference type="EMBL" id="EAZ88190.1"/>
    </source>
</evidence>
<dbReference type="Proteomes" id="UP000003781">
    <property type="component" value="Unassembled WGS sequence"/>
</dbReference>
<dbReference type="eggNOG" id="COG0739">
    <property type="taxonomic scope" value="Bacteria"/>
</dbReference>
<sequence length="619" mass="67264">MFFLKNIMFKHLLFPSLVISLLSLKIPSVATTIDCGSTPSELQTKLSFACFGTIEQDGSIPADYNSDIGYDISRQWQAGYHVTQVLKLGDLAESFSPQTLTISNMINSGGGDINSVSIKEFPLIHQQSLSDLIQSIPSLKNTKVKHFPGLDSYGGNQRLSQLIKRHSSLKNLTLEQLGIGDFSLSSIPGLAQAQLNQFPGWGNQYLSNLPYFSTIPLAQMPNAWVANNPVIARIDALRSREGQQDRTLSGSYKEGFNVPCYSDCDYVELDDIENQGASVSLPVEGIRWISGKKQKVSGGEGCLAWINNGQEPTGIHPFGPAFKVVLWDVNEQTGNITTKLFFRFRASCGFFGSGATPYFIGPVSWMNHKTNDFVVAGFQGQTFNSSSATSTTPNTTNVGSGNNQPITTGSSNGSVNGNGNNNNNVTATNSNLPSIDSTQITQSSQTSSYTDINLNPINQDISWSSWQFSQVLPANSYTASTNYLCHQENCGYSIGMFNLSSSDPFVMAAVGKTNAGDAWLNQVNNGATPTTAQINEFFPKTLQQEVFETKIEAIASNVEEQIDPLTHKPFVNGRKVQRIAQVYYGGEAALIDGDIPIGLGDDSLLQASRNSVELYLSRS</sequence>
<feature type="chain" id="PRO_5002653896" evidence="2">
    <location>
        <begin position="31"/>
        <end position="619"/>
    </location>
</feature>
<dbReference type="eggNOG" id="COG4886">
    <property type="taxonomic scope" value="Bacteria"/>
</dbReference>
<dbReference type="AlphaFoldDB" id="A3IZ99"/>
<gene>
    <name evidence="3" type="ORF">CY0110_14655</name>
</gene>
<dbReference type="EMBL" id="AAXW01000098">
    <property type="protein sequence ID" value="EAZ88190.1"/>
    <property type="molecule type" value="Genomic_DNA"/>
</dbReference>
<organism evidence="3 4">
    <name type="scientific">Crocosphaera chwakensis CCY0110</name>
    <dbReference type="NCBI Taxonomy" id="391612"/>
    <lineage>
        <taxon>Bacteria</taxon>
        <taxon>Bacillati</taxon>
        <taxon>Cyanobacteriota</taxon>
        <taxon>Cyanophyceae</taxon>
        <taxon>Oscillatoriophycideae</taxon>
        <taxon>Chroococcales</taxon>
        <taxon>Aphanothecaceae</taxon>
        <taxon>Crocosphaera</taxon>
        <taxon>Crocosphaera chwakensis</taxon>
    </lineage>
</organism>
<evidence type="ECO:0000256" key="2">
    <source>
        <dbReference type="SAM" id="SignalP"/>
    </source>
</evidence>